<dbReference type="Pfam" id="PF00083">
    <property type="entry name" value="Sugar_tr"/>
    <property type="match status" value="5"/>
</dbReference>
<feature type="transmembrane region" description="Helical" evidence="9">
    <location>
        <begin position="986"/>
        <end position="1006"/>
    </location>
</feature>
<feature type="transmembrane region" description="Helical" evidence="9">
    <location>
        <begin position="1393"/>
        <end position="1413"/>
    </location>
</feature>
<dbReference type="CDD" id="cd17361">
    <property type="entry name" value="MFS_STP"/>
    <property type="match status" value="3"/>
</dbReference>
<dbReference type="PANTHER" id="PTHR23500:SF537">
    <property type="entry name" value="MAJOR FACILITATOR SUPERFAMILY (MFS) PROFILE DOMAIN-CONTAINING PROTEIN"/>
    <property type="match status" value="1"/>
</dbReference>
<evidence type="ECO:0000256" key="8">
    <source>
        <dbReference type="ARBA" id="ARBA00023136"/>
    </source>
</evidence>
<feature type="domain" description="Major facilitator superfamily (MFS) profile" evidence="10">
    <location>
        <begin position="34"/>
        <end position="929"/>
    </location>
</feature>
<feature type="transmembrane region" description="Helical" evidence="9">
    <location>
        <begin position="219"/>
        <end position="244"/>
    </location>
</feature>
<dbReference type="SUPFAM" id="SSF103473">
    <property type="entry name" value="MFS general substrate transporter"/>
    <property type="match status" value="3"/>
</dbReference>
<feature type="transmembrane region" description="Helical" evidence="9">
    <location>
        <begin position="530"/>
        <end position="554"/>
    </location>
</feature>
<feature type="transmembrane region" description="Helical" evidence="9">
    <location>
        <begin position="1317"/>
        <end position="1337"/>
    </location>
</feature>
<evidence type="ECO:0000256" key="9">
    <source>
        <dbReference type="SAM" id="Phobius"/>
    </source>
</evidence>
<feature type="transmembrane region" description="Helical" evidence="9">
    <location>
        <begin position="686"/>
        <end position="706"/>
    </location>
</feature>
<dbReference type="STRING" id="65489.A0A0D3FWI3"/>
<evidence type="ECO:0000256" key="6">
    <source>
        <dbReference type="ARBA" id="ARBA00022847"/>
    </source>
</evidence>
<feature type="transmembrane region" description="Helical" evidence="9">
    <location>
        <begin position="1352"/>
        <end position="1372"/>
    </location>
</feature>
<feature type="transmembrane region" description="Helical" evidence="9">
    <location>
        <begin position="89"/>
        <end position="108"/>
    </location>
</feature>
<dbReference type="GO" id="GO:0015293">
    <property type="term" value="F:symporter activity"/>
    <property type="evidence" value="ECO:0007669"/>
    <property type="project" value="UniProtKB-KW"/>
</dbReference>
<dbReference type="InterPro" id="IPR020846">
    <property type="entry name" value="MFS_dom"/>
</dbReference>
<keyword evidence="6" id="KW-0769">Symport</keyword>
<proteinExistence type="inferred from homology"/>
<dbReference type="PROSITE" id="PS00217">
    <property type="entry name" value="SUGAR_TRANSPORT_2"/>
    <property type="match status" value="3"/>
</dbReference>
<name>A0A0D3FWI3_9ORYZ</name>
<dbReference type="InterPro" id="IPR044778">
    <property type="entry name" value="MFS_STP/MST-like_plant"/>
</dbReference>
<dbReference type="Gramene" id="OBART04G14510.1">
    <property type="protein sequence ID" value="OBART04G14510.1"/>
    <property type="gene ID" value="OBART04G14510"/>
</dbReference>
<evidence type="ECO:0000256" key="2">
    <source>
        <dbReference type="ARBA" id="ARBA00010992"/>
    </source>
</evidence>
<keyword evidence="8 9" id="KW-0472">Membrane</keyword>
<dbReference type="PRINTS" id="PR00171">
    <property type="entry name" value="SUGRTRNSPORT"/>
</dbReference>
<dbReference type="PANTHER" id="PTHR23500">
    <property type="entry name" value="SOLUTE CARRIER FAMILY 2, FACILITATED GLUCOSE TRANSPORTER"/>
    <property type="match status" value="1"/>
</dbReference>
<evidence type="ECO:0000313" key="11">
    <source>
        <dbReference type="EnsemblPlants" id="OBART04G14510.1"/>
    </source>
</evidence>
<feature type="transmembrane region" description="Helical" evidence="9">
    <location>
        <begin position="626"/>
        <end position="652"/>
    </location>
</feature>
<evidence type="ECO:0000259" key="10">
    <source>
        <dbReference type="PROSITE" id="PS50850"/>
    </source>
</evidence>
<evidence type="ECO:0000313" key="12">
    <source>
        <dbReference type="Proteomes" id="UP000026960"/>
    </source>
</evidence>
<dbReference type="FunFam" id="1.20.1250.20:FF:000002">
    <property type="entry name" value="Sugar transport protein 13"/>
    <property type="match status" value="1"/>
</dbReference>
<evidence type="ECO:0000256" key="7">
    <source>
        <dbReference type="ARBA" id="ARBA00022989"/>
    </source>
</evidence>
<feature type="domain" description="Major facilitator superfamily (MFS) profile" evidence="10">
    <location>
        <begin position="993"/>
        <end position="1444"/>
    </location>
</feature>
<dbReference type="PROSITE" id="PS00216">
    <property type="entry name" value="SUGAR_TRANSPORT_1"/>
    <property type="match status" value="1"/>
</dbReference>
<dbReference type="NCBIfam" id="TIGR00879">
    <property type="entry name" value="SP"/>
    <property type="match status" value="1"/>
</dbReference>
<dbReference type="HOGENOM" id="CLU_260469_0_0_1"/>
<dbReference type="InterPro" id="IPR036259">
    <property type="entry name" value="MFS_trans_sf"/>
</dbReference>
<dbReference type="InterPro" id="IPR003663">
    <property type="entry name" value="Sugar/inositol_transpt"/>
</dbReference>
<evidence type="ECO:0000256" key="1">
    <source>
        <dbReference type="ARBA" id="ARBA00004141"/>
    </source>
</evidence>
<comment type="subcellular location">
    <subcellularLocation>
        <location evidence="1">Membrane</location>
        <topology evidence="1">Multi-pass membrane protein</topology>
    </subcellularLocation>
</comment>
<dbReference type="PaxDb" id="65489-OBART04G14510.1"/>
<evidence type="ECO:0000256" key="5">
    <source>
        <dbReference type="ARBA" id="ARBA00022692"/>
    </source>
</evidence>
<feature type="transmembrane region" description="Helical" evidence="9">
    <location>
        <begin position="800"/>
        <end position="821"/>
    </location>
</feature>
<comment type="similarity">
    <text evidence="2">Belongs to the major facilitator superfamily. Sugar transporter (TC 2.A.1.1) family.</text>
</comment>
<feature type="transmembrane region" description="Helical" evidence="9">
    <location>
        <begin position="1419"/>
        <end position="1440"/>
    </location>
</feature>
<reference evidence="11" key="2">
    <citation type="submission" date="2015-03" db="UniProtKB">
        <authorList>
            <consortium name="EnsemblPlants"/>
        </authorList>
    </citation>
    <scope>IDENTIFICATION</scope>
</reference>
<feature type="transmembrane region" description="Helical" evidence="9">
    <location>
        <begin position="1136"/>
        <end position="1158"/>
    </location>
</feature>
<feature type="transmembrane region" description="Helical" evidence="9">
    <location>
        <begin position="772"/>
        <end position="793"/>
    </location>
</feature>
<dbReference type="Proteomes" id="UP000026960">
    <property type="component" value="Chromosome 4"/>
</dbReference>
<keyword evidence="7 9" id="KW-1133">Transmembrane helix</keyword>
<feature type="transmembrane region" description="Helical" evidence="9">
    <location>
        <begin position="1103"/>
        <end position="1124"/>
    </location>
</feature>
<dbReference type="EnsemblPlants" id="OBART04G14510.1">
    <property type="protein sequence ID" value="OBART04G14510.1"/>
    <property type="gene ID" value="OBART04G14510"/>
</dbReference>
<dbReference type="PROSITE" id="PS50850">
    <property type="entry name" value="MFS"/>
    <property type="match status" value="2"/>
</dbReference>
<feature type="transmembrane region" description="Helical" evidence="9">
    <location>
        <begin position="406"/>
        <end position="427"/>
    </location>
</feature>
<feature type="transmembrane region" description="Helical" evidence="9">
    <location>
        <begin position="283"/>
        <end position="308"/>
    </location>
</feature>
<evidence type="ECO:0000256" key="4">
    <source>
        <dbReference type="ARBA" id="ARBA00022597"/>
    </source>
</evidence>
<feature type="transmembrane region" description="Helical" evidence="9">
    <location>
        <begin position="27"/>
        <end position="47"/>
    </location>
</feature>
<dbReference type="InterPro" id="IPR005828">
    <property type="entry name" value="MFS_sugar_transport-like"/>
</dbReference>
<dbReference type="GO" id="GO:0015145">
    <property type="term" value="F:monosaccharide transmembrane transporter activity"/>
    <property type="evidence" value="ECO:0007669"/>
    <property type="project" value="InterPro"/>
</dbReference>
<keyword evidence="3" id="KW-0813">Transport</keyword>
<feature type="transmembrane region" description="Helical" evidence="9">
    <location>
        <begin position="320"/>
        <end position="340"/>
    </location>
</feature>
<dbReference type="eggNOG" id="KOG0254">
    <property type="taxonomic scope" value="Eukaryota"/>
</dbReference>
<accession>A0A0D3FWI3</accession>
<feature type="transmembrane region" description="Helical" evidence="9">
    <location>
        <begin position="836"/>
        <end position="857"/>
    </location>
</feature>
<feature type="transmembrane region" description="Helical" evidence="9">
    <location>
        <begin position="595"/>
        <end position="614"/>
    </location>
</feature>
<keyword evidence="12" id="KW-1185">Reference proteome</keyword>
<reference evidence="11" key="1">
    <citation type="journal article" date="2009" name="Rice">
        <title>De Novo Next Generation Sequencing of Plant Genomes.</title>
        <authorList>
            <person name="Rounsley S."/>
            <person name="Marri P.R."/>
            <person name="Yu Y."/>
            <person name="He R."/>
            <person name="Sisneros N."/>
            <person name="Goicoechea J.L."/>
            <person name="Lee S.J."/>
            <person name="Angelova A."/>
            <person name="Kudrna D."/>
            <person name="Luo M."/>
            <person name="Affourtit J."/>
            <person name="Desany B."/>
            <person name="Knight J."/>
            <person name="Niazi F."/>
            <person name="Egholm M."/>
            <person name="Wing R.A."/>
        </authorList>
    </citation>
    <scope>NUCLEOTIDE SEQUENCE [LARGE SCALE GENOMIC DNA]</scope>
    <source>
        <strain evidence="11">cv. IRGC 105608</strain>
    </source>
</reference>
<feature type="transmembrane region" description="Helical" evidence="9">
    <location>
        <begin position="1250"/>
        <end position="1275"/>
    </location>
</feature>
<organism evidence="11">
    <name type="scientific">Oryza barthii</name>
    <dbReference type="NCBI Taxonomy" id="65489"/>
    <lineage>
        <taxon>Eukaryota</taxon>
        <taxon>Viridiplantae</taxon>
        <taxon>Streptophyta</taxon>
        <taxon>Embryophyta</taxon>
        <taxon>Tracheophyta</taxon>
        <taxon>Spermatophyta</taxon>
        <taxon>Magnoliopsida</taxon>
        <taxon>Liliopsida</taxon>
        <taxon>Poales</taxon>
        <taxon>Poaceae</taxon>
        <taxon>BOP clade</taxon>
        <taxon>Oryzoideae</taxon>
        <taxon>Oryzeae</taxon>
        <taxon>Oryzinae</taxon>
        <taxon>Oryza</taxon>
    </lineage>
</organism>
<protein>
    <recommendedName>
        <fullName evidence="10">Major facilitator superfamily (MFS) profile domain-containing protein</fullName>
    </recommendedName>
</protein>
<keyword evidence="5 9" id="KW-0812">Transmembrane</keyword>
<feature type="transmembrane region" description="Helical" evidence="9">
    <location>
        <begin position="178"/>
        <end position="199"/>
    </location>
</feature>
<dbReference type="InterPro" id="IPR045262">
    <property type="entry name" value="STP/PLT_plant"/>
</dbReference>
<feature type="transmembrane region" description="Helical" evidence="9">
    <location>
        <begin position="1078"/>
        <end position="1097"/>
    </location>
</feature>
<feature type="transmembrane region" description="Helical" evidence="9">
    <location>
        <begin position="734"/>
        <end position="760"/>
    </location>
</feature>
<feature type="transmembrane region" description="Helical" evidence="9">
    <location>
        <begin position="1287"/>
        <end position="1305"/>
    </location>
</feature>
<feature type="transmembrane region" description="Helical" evidence="9">
    <location>
        <begin position="256"/>
        <end position="277"/>
    </location>
</feature>
<dbReference type="Gene3D" id="1.20.1250.20">
    <property type="entry name" value="MFS general substrate transporter like domains"/>
    <property type="match status" value="5"/>
</dbReference>
<dbReference type="GO" id="GO:0016020">
    <property type="term" value="C:membrane"/>
    <property type="evidence" value="ECO:0007669"/>
    <property type="project" value="UniProtKB-SubCell"/>
</dbReference>
<feature type="transmembrane region" description="Helical" evidence="9">
    <location>
        <begin position="904"/>
        <end position="925"/>
    </location>
</feature>
<evidence type="ECO:0000256" key="3">
    <source>
        <dbReference type="ARBA" id="ARBA00022448"/>
    </source>
</evidence>
<feature type="transmembrane region" description="Helical" evidence="9">
    <location>
        <begin position="1164"/>
        <end position="1187"/>
    </location>
</feature>
<dbReference type="InterPro" id="IPR005829">
    <property type="entry name" value="Sugar_transporter_CS"/>
</dbReference>
<sequence length="1482" mass="159398">MHAELMAGGVIVANDGDGSAVDHGGRLTFSVVITCLVAASGGLIFGYDVGISGGVSTMEPFLRRFFPGVVRRMAEARPGNEYCVYDSQALTAFTSSLYVAGLVASLVASRVTRAMGRQAVMVMGGALFFAGGAVTGFAVNITMLIVGRMLLGFGVGFTNQAAPLFLAEMAPTRWRGSLTAGFQFFLAVGVVIATVTNYFASRDGAFRRMAARREYRPYLVFAVAMPMFFQLTGVIVISFFSPLVFRTVGFGSNAALMGNVILGAVNLVCLMLSTLVIDRYGRKVLFMVGGAIMIIAQVGVAWIMGAQVGKNGSEAMARPYAVAVVAFTCLHTAGFGWSWGPLGWVIPGEIFPVDIRSAGQAMNVSIGLGLTFVQTQSFLAMLCRFRKFMSVDGAFQRMATRREYRPYYLVFAVAMPMFFHLTGIIVISFLPPLVFRTVSLVRLMLSTLVIDRYGGKAARCSSWSVGKNGSAATATAYAVAVVGVHVPAHGRVRVVMRATAVGGAVRGRYFPVDIRSAEKAMTVSIAARDYGGGVTASVVLTCLIAASCGLIFGYDIGVTGGVTQMQSFLTKFFPEVVKGMRGAKRDAYCRYDNQVLTAFTSSLYIAGAVASLVASRVTRMVGRQAIMLTGGALFLAGSAFNAGAVNIAMLIIGRILLGVGVGFTTQAAPLYLAETAPARWRGAFTAAYHIFLVIGTVAATAANYFTDRIRAVEEARRNDEGAFRRLRGRGYRHYLVMVVAIPTFFDLTGMVVIAVFSPVLFRTLGFNSQRAILASIVLTLVNLCAVVVSSFTVDRVGRRFLFLAGGTAMLLCQVAVAWILAEHLGRSHAAATMAKSYAAGVVALMCVYTASLGLSWGPLKWVVPSEIYPVEVRSAGQALGLSVSLTLSFAQTQVFMSMLCAMKYAIFLFYAGWVLAMTAFIALFLPETKGVPLEAMRAVWAKHWYWKRFAMDAKLDAQLMCQCDKMAGGGFAAAGGGSARDYGGGITFSVVVTSLMAASCGLIFGYDSGVTGGVTQMESFLSKFFPEVLRGMKSARRDAYCKYDNQWLTAFSSSLFIAGTLSSLVASRVARAVGRQAIMLLGGAMFLTGSIINAAAVNIAMLIIGRMLLGFGLGFTLQSAPVYLSETAPARWRGAFTSAYNAFVVIGILSATITNYFTNRIPGWGWRVSLGLAAVPGTIIVAGSLFIPDTPSSLVLRGHHDRARAALQRIRGAGADVDAELKDIVRAVDEARQNEAGAFRRLFSRRYRHCLAVGLGIPVFYEFTGMIVISIFSPVLFRTVGFNSQKAILGSVINSMTNLASTLLSTSVMDRTGRRPLFIVGGVGMMLCEVAISWIMADHLGKHQGVTMPRSYATGVLVLICLCTFSFGLSWAPLRWVVPSEIYPVEVRSAGQALSISVALCLSFVELQVFIALLCAMKYGVFLFYAGWLLTMTIFVAAFLPETKGMPIEAMRSVWERHWYWKRFVNDGDHHDGRVVADEGTD</sequence>
<feature type="transmembrane region" description="Helical" evidence="9">
    <location>
        <begin position="120"/>
        <end position="139"/>
    </location>
</feature>
<keyword evidence="4" id="KW-0762">Sugar transport</keyword>